<reference evidence="1 2" key="1">
    <citation type="submission" date="2023-02" db="EMBL/GenBank/DDBJ databases">
        <title>Dictyobacter halimunensis sp. nov., a new member of the class Ktedonobacteria from forest soil in a geothermal area.</title>
        <authorList>
            <person name="Rachmania M.K."/>
            <person name="Ningsih F."/>
            <person name="Sakai Y."/>
            <person name="Yabe S."/>
            <person name="Yokota A."/>
            <person name="Sjamsuridzal W."/>
        </authorList>
    </citation>
    <scope>NUCLEOTIDE SEQUENCE [LARGE SCALE GENOMIC DNA]</scope>
    <source>
        <strain evidence="1 2">S3.2.2.5</strain>
    </source>
</reference>
<organism evidence="1 2">
    <name type="scientific">Dictyobacter halimunensis</name>
    <dbReference type="NCBI Taxonomy" id="3026934"/>
    <lineage>
        <taxon>Bacteria</taxon>
        <taxon>Bacillati</taxon>
        <taxon>Chloroflexota</taxon>
        <taxon>Ktedonobacteria</taxon>
        <taxon>Ktedonobacterales</taxon>
        <taxon>Dictyobacteraceae</taxon>
        <taxon>Dictyobacter</taxon>
    </lineage>
</organism>
<gene>
    <name evidence="1" type="ORF">KDH_73620</name>
</gene>
<accession>A0ABQ6G400</accession>
<dbReference type="InterPro" id="IPR016024">
    <property type="entry name" value="ARM-type_fold"/>
</dbReference>
<sequence>MTPEQLLRECAVLTYAGRMRHMVEVGRLAASDESVRETIEELGRGDVYQRVLAVQSCHGNRDAERARQAMLDRSRGVRSVATGLVPLLCSDAQILELLERIGLDLKVVLIARLLTRGRRAAVDAYVEALAARQDNHLRRLLPFASPEVVRRHLGQLLERFDLTHWQRLIRMHPELAFAYLQQQSAQAANRDLPLLHLINTALPTLTSAAPDLALELVRTSIRHTPLGRLHIVPLVRKRPQEMADLVLASDEAVSSGNFNAVAHKLKLETLLALVERRKVSISAHIFERFTPEQRLALYSAFGRGWRNDEGIIHLQLVATLPTEQRVQEARRHLELPALATRPMERLRYAALLPWDETRLVVDSALRSKEAEMRSLALQALIEATRYQAAYISNALQLVRQRRNEQDPVRREMMLALAALPYGRWREEHLPELAQIIRDALDAADLSEPTAQAIGRLLIRLLPYYPEWCAAQLAIVYRERGLVNSYQLDRILSDREIPHISSALQPLLQAWQAREKEHHLLVLGLIFGRRLRVFDELAQILATLLEQTRSLSVASSCAALLHEHQPRQLLALIPGLLQRDESYIVISAIYRSLHRHRQDLLTPYLGQRTFAGKFTSGQTHIVLNLHDGFYRWLPEQQEIFAQTLLALTRDEAQPTSTLQNAIRRLIAMPSIDPQLVLQFASDERQPVRDTTLRALSWMDAGQGVPVLFEAMNDDRARVAIYALRRILLAMPAHEALDLLRSMPFQQVTVAKEVVRLIGDLATEESYQELLNLTRRELHRDVRVALLRALWPYLERDETWEVLTQAAHSSDSGPALGVVNIPVGGLSLKAQHRLTNLFTILLAHPEPEVRIATLNRCVAFPFRDPEHALHARLLQLMQSELPDERKTAARAVFAIYTGNDASLIGDTVRQLLPNRQALQSTLDAFVNGLHIGRKHLLPATRSILSVLAQDPLTLTWQLAILFRGLPWPEVIQGIIQLEPQLHADALTSAEGLIDQLSRRPDANLLQLEMALANQPDERLRRLALTTLLAQTRQARGWSEAHIQRLRTYQRDSSPLIAATAQFTFPV</sequence>
<evidence type="ECO:0000313" key="2">
    <source>
        <dbReference type="Proteomes" id="UP001344906"/>
    </source>
</evidence>
<dbReference type="SUPFAM" id="SSF48371">
    <property type="entry name" value="ARM repeat"/>
    <property type="match status" value="1"/>
</dbReference>
<name>A0ABQ6G400_9CHLR</name>
<evidence type="ECO:0008006" key="3">
    <source>
        <dbReference type="Google" id="ProtNLM"/>
    </source>
</evidence>
<comment type="caution">
    <text evidence="1">The sequence shown here is derived from an EMBL/GenBank/DDBJ whole genome shotgun (WGS) entry which is preliminary data.</text>
</comment>
<keyword evidence="2" id="KW-1185">Reference proteome</keyword>
<dbReference type="Proteomes" id="UP001344906">
    <property type="component" value="Unassembled WGS sequence"/>
</dbReference>
<evidence type="ECO:0000313" key="1">
    <source>
        <dbReference type="EMBL" id="GLV60543.1"/>
    </source>
</evidence>
<dbReference type="Gene3D" id="1.25.10.10">
    <property type="entry name" value="Leucine-rich Repeat Variant"/>
    <property type="match status" value="1"/>
</dbReference>
<protein>
    <recommendedName>
        <fullName evidence="3">HEAT repeat domain-containing protein</fullName>
    </recommendedName>
</protein>
<dbReference type="InterPro" id="IPR011989">
    <property type="entry name" value="ARM-like"/>
</dbReference>
<dbReference type="EMBL" id="BSRI01000002">
    <property type="protein sequence ID" value="GLV60543.1"/>
    <property type="molecule type" value="Genomic_DNA"/>
</dbReference>
<proteinExistence type="predicted"/>